<dbReference type="AlphaFoldDB" id="A0A177A4B8"/>
<name>A0A177A4B8_9PEZI</name>
<dbReference type="VEuPathDB" id="FungiDB:GMDG_03595"/>
<evidence type="ECO:0000313" key="3">
    <source>
        <dbReference type="EMBL" id="OAF57129.1"/>
    </source>
</evidence>
<dbReference type="Pfam" id="PF04857">
    <property type="entry name" value="CAF1"/>
    <property type="match status" value="1"/>
</dbReference>
<protein>
    <submittedName>
        <fullName evidence="3">Uncharacterized protein</fullName>
    </submittedName>
</protein>
<feature type="region of interest" description="Disordered" evidence="2">
    <location>
        <begin position="444"/>
        <end position="522"/>
    </location>
</feature>
<dbReference type="Proteomes" id="UP000077154">
    <property type="component" value="Unassembled WGS sequence"/>
</dbReference>
<dbReference type="GO" id="GO:0003723">
    <property type="term" value="F:RNA binding"/>
    <property type="evidence" value="ECO:0007669"/>
    <property type="project" value="TreeGrafter"/>
</dbReference>
<dbReference type="InterPro" id="IPR036397">
    <property type="entry name" value="RNaseH_sf"/>
</dbReference>
<dbReference type="GO" id="GO:0005634">
    <property type="term" value="C:nucleus"/>
    <property type="evidence" value="ECO:0007669"/>
    <property type="project" value="TreeGrafter"/>
</dbReference>
<dbReference type="Gene3D" id="3.30.420.10">
    <property type="entry name" value="Ribonuclease H-like superfamily/Ribonuclease H"/>
    <property type="match status" value="2"/>
</dbReference>
<dbReference type="OrthoDB" id="1432093at2759"/>
<comment type="similarity">
    <text evidence="1">Belongs to the CAF1 family.</text>
</comment>
<accession>A0A177A4B8</accession>
<evidence type="ECO:0000256" key="2">
    <source>
        <dbReference type="SAM" id="MobiDB-lite"/>
    </source>
</evidence>
<dbReference type="SUPFAM" id="SSF53098">
    <property type="entry name" value="Ribonuclease H-like"/>
    <property type="match status" value="1"/>
</dbReference>
<dbReference type="InterPro" id="IPR006941">
    <property type="entry name" value="RNase_CAF1"/>
</dbReference>
<dbReference type="InterPro" id="IPR012337">
    <property type="entry name" value="RNaseH-like_sf"/>
</dbReference>
<dbReference type="RefSeq" id="XP_024322420.1">
    <property type="nucleotide sequence ID" value="XM_024469449.1"/>
</dbReference>
<sequence>MEVDQQHFWHELLPILKAISTASFVTVDVEMSGISTKSRYSPSGRFNETGKPSLQQQYEDTKEAAERYQVLQIGLTCVEEDWKNGVYTARPYNFNINPLLEDGDKLAIYRDITLSSSSMHFLRKNCFDIGAVFTKGISYISRKEQTQARQAFLERQNRNSTIPDIKIGPGDQVTLDFYRNARRQLLEWTDPKNKDVRDAMGFYNVSVPGGLSGYQRRLVYQLVRTEFKEYRAFLPRKNADFVQVEKMDSAKEAKIAASKVIANEAQLSKQVGFRYIFEALAGGDLSAIAPNWFCVNAAGQSAFIDTSLKKLELSSLAKALAAKSRVLVGHNLFTDLIFLYHTFIGILPPTVTEFQEKIHALFPMVIDTKYMATRDKLIDARQSSSLQDLHQDVKSQHIPEICLPEEFRSYQNRHQLHEAGYDSYLTAQIFLKLAAKLDVGRPNHKGATHTMDPFELSTGSVDSTSSDEDSGGVVLDPAPHSANRFQVLSEPSPLKKKARQTSLLDSDIEDDMAGSPPLGQDGDVSVLADAARGNDFAPPLTAPFWRVYANKLRVYGTLDEVCELDGGSTGDVAHLN</sequence>
<dbReference type="GO" id="GO:0000289">
    <property type="term" value="P:nuclear-transcribed mRNA poly(A) tail shortening"/>
    <property type="evidence" value="ECO:0007669"/>
    <property type="project" value="TreeGrafter"/>
</dbReference>
<dbReference type="PANTHER" id="PTHR15092:SF22">
    <property type="entry name" value="POLY(A)-SPECIFIC RIBONUCLEASE PNLDC1"/>
    <property type="match status" value="1"/>
</dbReference>
<proteinExistence type="inferred from homology"/>
<dbReference type="GO" id="GO:1990431">
    <property type="term" value="P:priRNA 3'-end processing"/>
    <property type="evidence" value="ECO:0007669"/>
    <property type="project" value="TreeGrafter"/>
</dbReference>
<gene>
    <name evidence="3" type="ORF">VC83_05838</name>
</gene>
<reference evidence="3" key="1">
    <citation type="submission" date="2016-03" db="EMBL/GenBank/DDBJ databases">
        <title>Updated assembly of Pseudogymnoascus destructans, the fungus causing white-nose syndrome of bats.</title>
        <authorList>
            <person name="Palmer J.M."/>
            <person name="Drees K.P."/>
            <person name="Foster J.T."/>
            <person name="Lindner D.L."/>
        </authorList>
    </citation>
    <scope>NUCLEOTIDE SEQUENCE [LARGE SCALE GENOMIC DNA]</scope>
    <source>
        <strain evidence="3">20631-21</strain>
    </source>
</reference>
<dbReference type="PANTHER" id="PTHR15092">
    <property type="entry name" value="POLY A -SPECIFIC RIBONUCLEASE/TARGET OF EGR1, MEMBER 1"/>
    <property type="match status" value="1"/>
</dbReference>
<organism evidence="3">
    <name type="scientific">Pseudogymnoascus destructans</name>
    <dbReference type="NCBI Taxonomy" id="655981"/>
    <lineage>
        <taxon>Eukaryota</taxon>
        <taxon>Fungi</taxon>
        <taxon>Dikarya</taxon>
        <taxon>Ascomycota</taxon>
        <taxon>Pezizomycotina</taxon>
        <taxon>Leotiomycetes</taxon>
        <taxon>Thelebolales</taxon>
        <taxon>Thelebolaceae</taxon>
        <taxon>Pseudogymnoascus</taxon>
    </lineage>
</organism>
<dbReference type="EMBL" id="KV441401">
    <property type="protein sequence ID" value="OAF57129.1"/>
    <property type="molecule type" value="Genomic_DNA"/>
</dbReference>
<dbReference type="GO" id="GO:1990432">
    <property type="term" value="P:siRNA 3'-end processing"/>
    <property type="evidence" value="ECO:0007669"/>
    <property type="project" value="TreeGrafter"/>
</dbReference>
<dbReference type="GO" id="GO:0000175">
    <property type="term" value="F:3'-5'-RNA exonuclease activity"/>
    <property type="evidence" value="ECO:0007669"/>
    <property type="project" value="TreeGrafter"/>
</dbReference>
<dbReference type="GeneID" id="36288902"/>
<dbReference type="eggNOG" id="KOG1990">
    <property type="taxonomic scope" value="Eukaryota"/>
</dbReference>
<evidence type="ECO:0000256" key="1">
    <source>
        <dbReference type="ARBA" id="ARBA00008372"/>
    </source>
</evidence>
<dbReference type="InterPro" id="IPR051181">
    <property type="entry name" value="CAF1_poly(A)_ribonucleases"/>
</dbReference>